<dbReference type="SUPFAM" id="SSF52047">
    <property type="entry name" value="RNI-like"/>
    <property type="match status" value="1"/>
</dbReference>
<dbReference type="AlphaFoldDB" id="A0A8J4QRF0"/>
<sequence>MPSLRYLSFYRCPRLECFNEGIQRLTALRNLSFNNCKSLISLPQGMKHLTALEYLDITNCEKLKLMEGDDYPTRLRTLYIWELPQLVSLPQGLKGSANTLQFLDISGCENLGVLPEWLPDLNVLGRLVSQKRMFLVLKIAAAYQFSHNMQHRKSQPSLVFSLLLYCFNNIVVCI</sequence>
<organism evidence="2 3">
    <name type="scientific">Castanea mollissima</name>
    <name type="common">Chinese chestnut</name>
    <dbReference type="NCBI Taxonomy" id="60419"/>
    <lineage>
        <taxon>Eukaryota</taxon>
        <taxon>Viridiplantae</taxon>
        <taxon>Streptophyta</taxon>
        <taxon>Embryophyta</taxon>
        <taxon>Tracheophyta</taxon>
        <taxon>Spermatophyta</taxon>
        <taxon>Magnoliopsida</taxon>
        <taxon>eudicotyledons</taxon>
        <taxon>Gunneridae</taxon>
        <taxon>Pentapetalae</taxon>
        <taxon>rosids</taxon>
        <taxon>fabids</taxon>
        <taxon>Fagales</taxon>
        <taxon>Fagaceae</taxon>
        <taxon>Castanea</taxon>
    </lineage>
</organism>
<evidence type="ECO:0000256" key="1">
    <source>
        <dbReference type="ARBA" id="ARBA00022821"/>
    </source>
</evidence>
<protein>
    <submittedName>
        <fullName evidence="2">Uncharacterized protein</fullName>
    </submittedName>
</protein>
<comment type="caution">
    <text evidence="2">The sequence shown here is derived from an EMBL/GenBank/DDBJ whole genome shotgun (WGS) entry which is preliminary data.</text>
</comment>
<reference evidence="2" key="1">
    <citation type="submission" date="2020-03" db="EMBL/GenBank/DDBJ databases">
        <title>Castanea mollissima Vanexum genome sequencing.</title>
        <authorList>
            <person name="Staton M."/>
        </authorList>
    </citation>
    <scope>NUCLEOTIDE SEQUENCE</scope>
    <source>
        <tissue evidence="2">Leaf</tissue>
    </source>
</reference>
<keyword evidence="1" id="KW-0611">Plant defense</keyword>
<dbReference type="Gene3D" id="3.80.10.10">
    <property type="entry name" value="Ribonuclease Inhibitor"/>
    <property type="match status" value="2"/>
</dbReference>
<dbReference type="PANTHER" id="PTHR36766:SF40">
    <property type="entry name" value="DISEASE RESISTANCE PROTEIN RGA3"/>
    <property type="match status" value="1"/>
</dbReference>
<dbReference type="Proteomes" id="UP000737018">
    <property type="component" value="Unassembled WGS sequence"/>
</dbReference>
<dbReference type="OrthoDB" id="2018467at2759"/>
<evidence type="ECO:0000313" key="3">
    <source>
        <dbReference type="Proteomes" id="UP000737018"/>
    </source>
</evidence>
<gene>
    <name evidence="2" type="ORF">CMV_019967</name>
</gene>
<dbReference type="EMBL" id="JRKL02003608">
    <property type="protein sequence ID" value="KAF3954725.1"/>
    <property type="molecule type" value="Genomic_DNA"/>
</dbReference>
<name>A0A8J4QRF0_9ROSI</name>
<keyword evidence="3" id="KW-1185">Reference proteome</keyword>
<evidence type="ECO:0000313" key="2">
    <source>
        <dbReference type="EMBL" id="KAF3954725.1"/>
    </source>
</evidence>
<dbReference type="InterPro" id="IPR001611">
    <property type="entry name" value="Leu-rich_rpt"/>
</dbReference>
<dbReference type="GO" id="GO:0006952">
    <property type="term" value="P:defense response"/>
    <property type="evidence" value="ECO:0007669"/>
    <property type="project" value="UniProtKB-KW"/>
</dbReference>
<dbReference type="Pfam" id="PF00560">
    <property type="entry name" value="LRR_1"/>
    <property type="match status" value="1"/>
</dbReference>
<dbReference type="PANTHER" id="PTHR36766">
    <property type="entry name" value="PLANT BROAD-SPECTRUM MILDEW RESISTANCE PROTEIN RPW8"/>
    <property type="match status" value="1"/>
</dbReference>
<dbReference type="InterPro" id="IPR032675">
    <property type="entry name" value="LRR_dom_sf"/>
</dbReference>
<proteinExistence type="predicted"/>
<accession>A0A8J4QRF0</accession>